<evidence type="ECO:0000313" key="3">
    <source>
        <dbReference type="Proteomes" id="UP000187209"/>
    </source>
</evidence>
<dbReference type="SUPFAM" id="SSF54236">
    <property type="entry name" value="Ubiquitin-like"/>
    <property type="match status" value="1"/>
</dbReference>
<accession>A0A1R2BH04</accession>
<evidence type="ECO:0000313" key="1">
    <source>
        <dbReference type="EMBL" id="OMJ76030.1"/>
    </source>
</evidence>
<evidence type="ECO:0000313" key="2">
    <source>
        <dbReference type="EMBL" id="OMJ77275.1"/>
    </source>
</evidence>
<proteinExistence type="predicted"/>
<keyword evidence="3" id="KW-1185">Reference proteome</keyword>
<sequence>MSFTMIYYFVPEDNENGDEFNAFGINKAITEIKVSDIRKDFPLVGKYHFRFKNMINKAIVWMDLNSDDCAALMFQNKIIVKATRITWEKEGNGGQNNAQVRQVEVPPPQPTQASFNLFDFNPQSKPAPPKEHTFDLLFQDF</sequence>
<dbReference type="EMBL" id="MPUH01000584">
    <property type="protein sequence ID" value="OMJ77275.1"/>
    <property type="molecule type" value="Genomic_DNA"/>
</dbReference>
<dbReference type="AlphaFoldDB" id="A0A1R2BH04"/>
<dbReference type="OrthoDB" id="10007451at2759"/>
<reference evidence="1 3" key="1">
    <citation type="submission" date="2016-11" db="EMBL/GenBank/DDBJ databases">
        <title>The macronuclear genome of Stentor coeruleus: a giant cell with tiny introns.</title>
        <authorList>
            <person name="Slabodnick M."/>
            <person name="Ruby J.G."/>
            <person name="Reiff S.B."/>
            <person name="Swart E.C."/>
            <person name="Gosai S."/>
            <person name="Prabakaran S."/>
            <person name="Witkowska E."/>
            <person name="Larue G.E."/>
            <person name="Fisher S."/>
            <person name="Freeman R.M."/>
            <person name="Gunawardena J."/>
            <person name="Chu W."/>
            <person name="Stover N.A."/>
            <person name="Gregory B.D."/>
            <person name="Nowacki M."/>
            <person name="Derisi J."/>
            <person name="Roy S.W."/>
            <person name="Marshall W.F."/>
            <person name="Sood P."/>
        </authorList>
    </citation>
    <scope>NUCLEOTIDE SEQUENCE [LARGE SCALE GENOMIC DNA]</scope>
    <source>
        <strain evidence="1">WM001</strain>
    </source>
</reference>
<gene>
    <name evidence="2" type="ORF">SteCoe_23184</name>
    <name evidence="1" type="ORF">SteCoe_24703</name>
</gene>
<comment type="caution">
    <text evidence="1">The sequence shown here is derived from an EMBL/GenBank/DDBJ whole genome shotgun (WGS) entry which is preliminary data.</text>
</comment>
<dbReference type="EMBL" id="MPUH01000656">
    <property type="protein sequence ID" value="OMJ76030.1"/>
    <property type="molecule type" value="Genomic_DNA"/>
</dbReference>
<dbReference type="PANTHER" id="PTHR42509:SF1">
    <property type="entry name" value="DIX DOMAIN-CONTAINING PROTEIN"/>
    <property type="match status" value="1"/>
</dbReference>
<name>A0A1R2BH04_9CILI</name>
<protein>
    <submittedName>
        <fullName evidence="1">Uncharacterized protein</fullName>
    </submittedName>
</protein>
<dbReference type="Proteomes" id="UP000187209">
    <property type="component" value="Unassembled WGS sequence"/>
</dbReference>
<dbReference type="PANTHER" id="PTHR42509">
    <property type="entry name" value="DIX DOMAIN-CONTAINING PROTEIN"/>
    <property type="match status" value="1"/>
</dbReference>
<dbReference type="InterPro" id="IPR029071">
    <property type="entry name" value="Ubiquitin-like_domsf"/>
</dbReference>
<organism evidence="1 3">
    <name type="scientific">Stentor coeruleus</name>
    <dbReference type="NCBI Taxonomy" id="5963"/>
    <lineage>
        <taxon>Eukaryota</taxon>
        <taxon>Sar</taxon>
        <taxon>Alveolata</taxon>
        <taxon>Ciliophora</taxon>
        <taxon>Postciliodesmatophora</taxon>
        <taxon>Heterotrichea</taxon>
        <taxon>Heterotrichida</taxon>
        <taxon>Stentoridae</taxon>
        <taxon>Stentor</taxon>
    </lineage>
</organism>